<reference evidence="1" key="1">
    <citation type="journal article" date="2022" name="Int. J. Mol. Sci.">
        <title>Draft Genome of Tanacetum Coccineum: Genomic Comparison of Closely Related Tanacetum-Family Plants.</title>
        <authorList>
            <person name="Yamashiro T."/>
            <person name="Shiraishi A."/>
            <person name="Nakayama K."/>
            <person name="Satake H."/>
        </authorList>
    </citation>
    <scope>NUCLEOTIDE SEQUENCE</scope>
</reference>
<organism evidence="1 2">
    <name type="scientific">Tanacetum coccineum</name>
    <dbReference type="NCBI Taxonomy" id="301880"/>
    <lineage>
        <taxon>Eukaryota</taxon>
        <taxon>Viridiplantae</taxon>
        <taxon>Streptophyta</taxon>
        <taxon>Embryophyta</taxon>
        <taxon>Tracheophyta</taxon>
        <taxon>Spermatophyta</taxon>
        <taxon>Magnoliopsida</taxon>
        <taxon>eudicotyledons</taxon>
        <taxon>Gunneridae</taxon>
        <taxon>Pentapetalae</taxon>
        <taxon>asterids</taxon>
        <taxon>campanulids</taxon>
        <taxon>Asterales</taxon>
        <taxon>Asteraceae</taxon>
        <taxon>Asteroideae</taxon>
        <taxon>Anthemideae</taxon>
        <taxon>Anthemidinae</taxon>
        <taxon>Tanacetum</taxon>
    </lineage>
</organism>
<evidence type="ECO:0000313" key="1">
    <source>
        <dbReference type="EMBL" id="GJT09837.1"/>
    </source>
</evidence>
<comment type="caution">
    <text evidence="1">The sequence shown here is derived from an EMBL/GenBank/DDBJ whole genome shotgun (WGS) entry which is preliminary data.</text>
</comment>
<gene>
    <name evidence="1" type="ORF">Tco_0856879</name>
</gene>
<protein>
    <submittedName>
        <fullName evidence="1">Uncharacterized protein</fullName>
    </submittedName>
</protein>
<dbReference type="EMBL" id="BQNB010012940">
    <property type="protein sequence ID" value="GJT09837.1"/>
    <property type="molecule type" value="Genomic_DNA"/>
</dbReference>
<evidence type="ECO:0000313" key="2">
    <source>
        <dbReference type="Proteomes" id="UP001151760"/>
    </source>
</evidence>
<keyword evidence="2" id="KW-1185">Reference proteome</keyword>
<reference evidence="1" key="2">
    <citation type="submission" date="2022-01" db="EMBL/GenBank/DDBJ databases">
        <authorList>
            <person name="Yamashiro T."/>
            <person name="Shiraishi A."/>
            <person name="Satake H."/>
            <person name="Nakayama K."/>
        </authorList>
    </citation>
    <scope>NUCLEOTIDE SEQUENCE</scope>
</reference>
<accession>A0ABQ5B825</accession>
<sequence length="246" mass="27961">MSIIGDEFMQLSLLLMEKLRDKIRIKENKKIQQITKFPDTKESESLVNSKSLESFGVKASLSCPNSFTPKQLCVKYDCTILPSPPLVRESTFGFKPGTKNNQNVKFRQDAKNSLRVLPSFEVYTPLVIYPEEVKETIETPMKVEPLNHTKLEDLGLNTCSHDLFPSSREFPSVDEPKPQLLHNSSPLDVNLGDKIGPKPPIKSHSPDSFKRKVVNHLTIHIPPSPHIASFYPRDVYCYYHPCIDDP</sequence>
<name>A0ABQ5B825_9ASTR</name>
<proteinExistence type="predicted"/>
<dbReference type="Proteomes" id="UP001151760">
    <property type="component" value="Unassembled WGS sequence"/>
</dbReference>